<dbReference type="OrthoDB" id="3658635at2"/>
<dbReference type="SMART" id="SM00530">
    <property type="entry name" value="HTH_XRE"/>
    <property type="match status" value="1"/>
</dbReference>
<dbReference type="SUPFAM" id="SSF47413">
    <property type="entry name" value="lambda repressor-like DNA-binding domains"/>
    <property type="match status" value="1"/>
</dbReference>
<evidence type="ECO:0000313" key="3">
    <source>
        <dbReference type="Proteomes" id="UP000199622"/>
    </source>
</evidence>
<protein>
    <submittedName>
        <fullName evidence="2">Transcriptional regulator, contains XRE-family HTH domain</fullName>
    </submittedName>
</protein>
<dbReference type="EMBL" id="FNSO01000004">
    <property type="protein sequence ID" value="SED32059.1"/>
    <property type="molecule type" value="Genomic_DNA"/>
</dbReference>
<sequence>MAPFEVRPALARRLRKLREEQWPDVGITQAQLAHALGGAKPLSISLISAWENTEKPVIPPVKRLNAYATLFATRRSVAGGVVRILPQEELMDDEQLRRKELLEELLLLREDHAGGSQRGTVDTWRFPDDEHVTIVCARLPEQLRKNLTYADPESADYVSLYTYADPDALIELYGHIRSVNPQNQVRFLTTEELTADDYTTHLVLLGGVDWNTVTRDLFGRVDFPVQQVGRNDDAEHGGFRVEQDGEVRLFGPQLDAQGRLLEDVAHFCRRLSPFNRLRTVTVCNGMYGRGTLGAVRALTDVRFRDRNQAYLQERFGGEESFSIISRVPVVSGRSLTPDWTLPGNRLHEWPEKATVGRS</sequence>
<gene>
    <name evidence="2" type="ORF">SAMN04489727_7392</name>
</gene>
<keyword evidence="3" id="KW-1185">Reference proteome</keyword>
<dbReference type="Proteomes" id="UP000199622">
    <property type="component" value="Unassembled WGS sequence"/>
</dbReference>
<dbReference type="AlphaFoldDB" id="A0A1H4ZPK9"/>
<feature type="domain" description="HTH cro/C1-type" evidence="1">
    <location>
        <begin position="13"/>
        <end position="78"/>
    </location>
</feature>
<dbReference type="InterPro" id="IPR001387">
    <property type="entry name" value="Cro/C1-type_HTH"/>
</dbReference>
<dbReference type="CDD" id="cd00093">
    <property type="entry name" value="HTH_XRE"/>
    <property type="match status" value="1"/>
</dbReference>
<dbReference type="GO" id="GO:0003677">
    <property type="term" value="F:DNA binding"/>
    <property type="evidence" value="ECO:0007669"/>
    <property type="project" value="InterPro"/>
</dbReference>
<evidence type="ECO:0000259" key="1">
    <source>
        <dbReference type="SMART" id="SM00530"/>
    </source>
</evidence>
<proteinExistence type="predicted"/>
<dbReference type="RefSeq" id="WP_091316271.1">
    <property type="nucleotide sequence ID" value="NZ_FNSO01000004.1"/>
</dbReference>
<dbReference type="InterPro" id="IPR010982">
    <property type="entry name" value="Lambda_DNA-bd_dom_sf"/>
</dbReference>
<name>A0A1H4ZPK9_9PSEU</name>
<dbReference type="STRING" id="208445.SAMN04489727_7392"/>
<evidence type="ECO:0000313" key="2">
    <source>
        <dbReference type="EMBL" id="SED32059.1"/>
    </source>
</evidence>
<reference evidence="3" key="1">
    <citation type="submission" date="2016-10" db="EMBL/GenBank/DDBJ databases">
        <authorList>
            <person name="Varghese N."/>
            <person name="Submissions S."/>
        </authorList>
    </citation>
    <scope>NUCLEOTIDE SEQUENCE [LARGE SCALE GENOMIC DNA]</scope>
    <source>
        <strain evidence="3">DSM 44544</strain>
    </source>
</reference>
<organism evidence="2 3">
    <name type="scientific">Amycolatopsis tolypomycina</name>
    <dbReference type="NCBI Taxonomy" id="208445"/>
    <lineage>
        <taxon>Bacteria</taxon>
        <taxon>Bacillati</taxon>
        <taxon>Actinomycetota</taxon>
        <taxon>Actinomycetes</taxon>
        <taxon>Pseudonocardiales</taxon>
        <taxon>Pseudonocardiaceae</taxon>
        <taxon>Amycolatopsis</taxon>
    </lineage>
</organism>
<accession>A0A1H4ZPK9</accession>
<dbReference type="Gene3D" id="1.10.260.40">
    <property type="entry name" value="lambda repressor-like DNA-binding domains"/>
    <property type="match status" value="1"/>
</dbReference>